<feature type="signal peptide" evidence="1">
    <location>
        <begin position="1"/>
        <end position="16"/>
    </location>
</feature>
<dbReference type="AlphaFoldDB" id="R9TE32"/>
<reference evidence="2" key="1">
    <citation type="journal article" date="2013" name="J. Exp. Mar. Biol. Ecol.">
        <title>An improved method for achieving high-quality RNA for copepod gene transcriptomic studies.</title>
        <authorList>
            <person name="Zhang H."/>
            <person name="Finiguerra M."/>
            <person name="Dam H.G."/>
            <person name="Huang Y."/>
            <person name="Xu D."/>
            <person name="Liu G."/>
            <person name="Lin S."/>
        </authorList>
    </citation>
    <scope>NUCLEOTIDE SEQUENCE</scope>
</reference>
<evidence type="ECO:0000256" key="1">
    <source>
        <dbReference type="SAM" id="SignalP"/>
    </source>
</evidence>
<accession>R9TE32</accession>
<proteinExistence type="evidence at transcript level"/>
<feature type="chain" id="PRO_5004480114" evidence="1">
    <location>
        <begin position="17"/>
        <end position="335"/>
    </location>
</feature>
<evidence type="ECO:0000313" key="2">
    <source>
        <dbReference type="EMBL" id="AGN29673.1"/>
    </source>
</evidence>
<organism evidence="2">
    <name type="scientific">Acartia pacifica</name>
    <name type="common">Copepod</name>
    <dbReference type="NCBI Taxonomy" id="335913"/>
    <lineage>
        <taxon>Eukaryota</taxon>
        <taxon>Metazoa</taxon>
        <taxon>Ecdysozoa</taxon>
        <taxon>Arthropoda</taxon>
        <taxon>Crustacea</taxon>
        <taxon>Multicrustacea</taxon>
        <taxon>Hexanauplia</taxon>
        <taxon>Copepoda</taxon>
        <taxon>Calanoida</taxon>
        <taxon>Acartiidae</taxon>
        <taxon>Acartia</taxon>
    </lineage>
</organism>
<keyword evidence="1" id="KW-0732">Signal</keyword>
<name>R9TE32_ACAPC</name>
<protein>
    <submittedName>
        <fullName evidence="2">Uncharacterized protein</fullName>
    </submittedName>
</protein>
<sequence>MISFISLALVAQLASSVPLEKEINKQGYKPINQDYYVPNEIFASGDKDDCHPVERTVYQDECIPYVEKTCFTQQKEYCNDVFEKNCTTVIEEFEERECFDVTELICQLVENVQYEMVDETYTVQRCSRVTDRVCDTVYDLAVSTRDDFQCIDLEHQYCWDEEKVVKDRTCVFSVDFDCGKHKPVDGKGSVSCEKVPTKKCYDTPRKVKEEQCKPRSSKYCEKFTNEFPVPQEKQNCHTEPMKKCELEVRSRPKKAKKYMYHKDCKPVSRKVCDNCEKKQLKPVCDQVQRKVCSYKPEETCQEEKKQYCFKTEKIIVDKVCQGEKKEVFDETFNYV</sequence>
<dbReference type="EMBL" id="KC989900">
    <property type="protein sequence ID" value="AGN29673.1"/>
    <property type="molecule type" value="mRNA"/>
</dbReference>